<name>A0A9P3G833_9APHY</name>
<dbReference type="EMBL" id="BPQB01000015">
    <property type="protein sequence ID" value="GJE90036.1"/>
    <property type="molecule type" value="Genomic_DNA"/>
</dbReference>
<dbReference type="AlphaFoldDB" id="A0A9P3G833"/>
<protein>
    <submittedName>
        <fullName evidence="1">Uncharacterized protein</fullName>
    </submittedName>
</protein>
<dbReference type="Proteomes" id="UP000703269">
    <property type="component" value="Unassembled WGS sequence"/>
</dbReference>
<evidence type="ECO:0000313" key="2">
    <source>
        <dbReference type="Proteomes" id="UP000703269"/>
    </source>
</evidence>
<accession>A0A9P3G833</accession>
<reference evidence="1 2" key="1">
    <citation type="submission" date="2021-08" db="EMBL/GenBank/DDBJ databases">
        <title>Draft Genome Sequence of Phanerochaete sordida strain YK-624.</title>
        <authorList>
            <person name="Mori T."/>
            <person name="Dohra H."/>
            <person name="Suzuki T."/>
            <person name="Kawagishi H."/>
            <person name="Hirai H."/>
        </authorList>
    </citation>
    <scope>NUCLEOTIDE SEQUENCE [LARGE SCALE GENOMIC DNA]</scope>
    <source>
        <strain evidence="1 2">YK-624</strain>
    </source>
</reference>
<evidence type="ECO:0000313" key="1">
    <source>
        <dbReference type="EMBL" id="GJE90036.1"/>
    </source>
</evidence>
<keyword evidence="2" id="KW-1185">Reference proteome</keyword>
<proteinExistence type="predicted"/>
<organism evidence="1 2">
    <name type="scientific">Phanerochaete sordida</name>
    <dbReference type="NCBI Taxonomy" id="48140"/>
    <lineage>
        <taxon>Eukaryota</taxon>
        <taxon>Fungi</taxon>
        <taxon>Dikarya</taxon>
        <taxon>Basidiomycota</taxon>
        <taxon>Agaricomycotina</taxon>
        <taxon>Agaricomycetes</taxon>
        <taxon>Polyporales</taxon>
        <taxon>Phanerochaetaceae</taxon>
        <taxon>Phanerochaete</taxon>
    </lineage>
</organism>
<gene>
    <name evidence="1" type="ORF">PsYK624_061570</name>
</gene>
<comment type="caution">
    <text evidence="1">The sequence shown here is derived from an EMBL/GenBank/DDBJ whole genome shotgun (WGS) entry which is preliminary data.</text>
</comment>
<sequence>MKAFEEGQLERLARIRSLDGEQAILCHADPVSVSQERQGTVSRALQERLLSLWPLRLDVTPEERGVEGESTPCRAHMGHLNPSIELCCATNWPKVSNFVSPSEEFEDLEE</sequence>